<reference evidence="2 3" key="1">
    <citation type="submission" date="2024-07" db="EMBL/GenBank/DDBJ databases">
        <title>Section-level genome sequencing and comparative genomics of Aspergillus sections Usti and Cavernicolus.</title>
        <authorList>
            <consortium name="Lawrence Berkeley National Laboratory"/>
            <person name="Nybo J.L."/>
            <person name="Vesth T.C."/>
            <person name="Theobald S."/>
            <person name="Frisvad J.C."/>
            <person name="Larsen T.O."/>
            <person name="Kjaerboelling I."/>
            <person name="Rothschild-Mancinelli K."/>
            <person name="Lyhne E.K."/>
            <person name="Kogle M.E."/>
            <person name="Barry K."/>
            <person name="Clum A."/>
            <person name="Na H."/>
            <person name="Ledsgaard L."/>
            <person name="Lin J."/>
            <person name="Lipzen A."/>
            <person name="Kuo A."/>
            <person name="Riley R."/>
            <person name="Mondo S."/>
            <person name="LaButti K."/>
            <person name="Haridas S."/>
            <person name="Pangalinan J."/>
            <person name="Salamov A.A."/>
            <person name="Simmons B.A."/>
            <person name="Magnuson J.K."/>
            <person name="Chen J."/>
            <person name="Drula E."/>
            <person name="Henrissat B."/>
            <person name="Wiebenga A."/>
            <person name="Lubbers R.J."/>
            <person name="Gomes A.C."/>
            <person name="Macurrencykelacurrency M.R."/>
            <person name="Stajich J."/>
            <person name="Grigoriev I.V."/>
            <person name="Mortensen U.H."/>
            <person name="De vries R.P."/>
            <person name="Baker S.E."/>
            <person name="Andersen M.R."/>
        </authorList>
    </citation>
    <scope>NUCLEOTIDE SEQUENCE [LARGE SCALE GENOMIC DNA]</scope>
    <source>
        <strain evidence="2 3">CBS 756.74</strain>
    </source>
</reference>
<sequence length="203" mass="22872">MHRSVMRKGELLEATTADGTWARLKSIGRHFPFSVLESAFLVVSSQSKKGHSRNKEWKDGRRTREGLVNRSGTRNRRAATTGERAVPPGTGGVRAKSLNEWNVGTIQLNKRSDRDDDEIIEGEGGEKSDGDSRWIFAGCLMDFLKRSQSRYELRRGVWSLWSGQIDPTCIRININVERSGRFPDGNPMQETIVPTSVLTSWHS</sequence>
<comment type="caution">
    <text evidence="2">The sequence shown here is derived from an EMBL/GenBank/DDBJ whole genome shotgun (WGS) entry which is preliminary data.</text>
</comment>
<evidence type="ECO:0000313" key="3">
    <source>
        <dbReference type="Proteomes" id="UP001610444"/>
    </source>
</evidence>
<organism evidence="2 3">
    <name type="scientific">Aspergillus pseudodeflectus</name>
    <dbReference type="NCBI Taxonomy" id="176178"/>
    <lineage>
        <taxon>Eukaryota</taxon>
        <taxon>Fungi</taxon>
        <taxon>Dikarya</taxon>
        <taxon>Ascomycota</taxon>
        <taxon>Pezizomycotina</taxon>
        <taxon>Eurotiomycetes</taxon>
        <taxon>Eurotiomycetidae</taxon>
        <taxon>Eurotiales</taxon>
        <taxon>Aspergillaceae</taxon>
        <taxon>Aspergillus</taxon>
        <taxon>Aspergillus subgen. Nidulantes</taxon>
    </lineage>
</organism>
<protein>
    <submittedName>
        <fullName evidence="2">Uncharacterized protein</fullName>
    </submittedName>
</protein>
<dbReference type="RefSeq" id="XP_070895802.1">
    <property type="nucleotide sequence ID" value="XM_071036714.1"/>
</dbReference>
<feature type="compositionally biased region" description="Basic and acidic residues" evidence="1">
    <location>
        <begin position="53"/>
        <end position="67"/>
    </location>
</feature>
<proteinExistence type="predicted"/>
<name>A0ABR4JUY3_9EURO</name>
<dbReference type="GeneID" id="98151878"/>
<dbReference type="Proteomes" id="UP001610444">
    <property type="component" value="Unassembled WGS sequence"/>
</dbReference>
<feature type="region of interest" description="Disordered" evidence="1">
    <location>
        <begin position="47"/>
        <end position="96"/>
    </location>
</feature>
<dbReference type="EMBL" id="JBFXLR010000044">
    <property type="protein sequence ID" value="KAL2843799.1"/>
    <property type="molecule type" value="Genomic_DNA"/>
</dbReference>
<evidence type="ECO:0000256" key="1">
    <source>
        <dbReference type="SAM" id="MobiDB-lite"/>
    </source>
</evidence>
<gene>
    <name evidence="2" type="ORF">BJX68DRAFT_153524</name>
</gene>
<evidence type="ECO:0000313" key="2">
    <source>
        <dbReference type="EMBL" id="KAL2843799.1"/>
    </source>
</evidence>
<accession>A0ABR4JUY3</accession>
<keyword evidence="3" id="KW-1185">Reference proteome</keyword>